<protein>
    <submittedName>
        <fullName evidence="3">HIT domain-containing protein</fullName>
    </submittedName>
</protein>
<dbReference type="PRINTS" id="PR00332">
    <property type="entry name" value="HISTRIAD"/>
</dbReference>
<dbReference type="PANTHER" id="PTHR46648">
    <property type="entry name" value="HIT FAMILY PROTEIN 1"/>
    <property type="match status" value="1"/>
</dbReference>
<organism evidence="3 4">
    <name type="scientific">Streptomyces erythrochromogenes</name>
    <dbReference type="NCBI Taxonomy" id="285574"/>
    <lineage>
        <taxon>Bacteria</taxon>
        <taxon>Bacillati</taxon>
        <taxon>Actinomycetota</taxon>
        <taxon>Actinomycetes</taxon>
        <taxon>Kitasatosporales</taxon>
        <taxon>Streptomycetaceae</taxon>
        <taxon>Streptomyces</taxon>
    </lineage>
</organism>
<feature type="short sequence motif" description="Histidine triad motif" evidence="1">
    <location>
        <begin position="95"/>
        <end position="99"/>
    </location>
</feature>
<accession>A0ABZ1QH31</accession>
<evidence type="ECO:0000313" key="3">
    <source>
        <dbReference type="EMBL" id="WUN81949.1"/>
    </source>
</evidence>
<dbReference type="InterPro" id="IPR001310">
    <property type="entry name" value="Histidine_triad_HIT"/>
</dbReference>
<evidence type="ECO:0000256" key="1">
    <source>
        <dbReference type="PROSITE-ProRule" id="PRU00464"/>
    </source>
</evidence>
<dbReference type="PROSITE" id="PS51084">
    <property type="entry name" value="HIT_2"/>
    <property type="match status" value="1"/>
</dbReference>
<evidence type="ECO:0000259" key="2">
    <source>
        <dbReference type="PROSITE" id="PS51084"/>
    </source>
</evidence>
<reference evidence="3" key="1">
    <citation type="submission" date="2022-10" db="EMBL/GenBank/DDBJ databases">
        <title>The complete genomes of actinobacterial strains from the NBC collection.</title>
        <authorList>
            <person name="Joergensen T.S."/>
            <person name="Alvarez Arevalo M."/>
            <person name="Sterndorff E.B."/>
            <person name="Faurdal D."/>
            <person name="Vuksanovic O."/>
            <person name="Mourched A.-S."/>
            <person name="Charusanti P."/>
            <person name="Shaw S."/>
            <person name="Blin K."/>
            <person name="Weber T."/>
        </authorList>
    </citation>
    <scope>NUCLEOTIDE SEQUENCE</scope>
    <source>
        <strain evidence="3">NBC_00303</strain>
    </source>
</reference>
<dbReference type="SUPFAM" id="SSF54197">
    <property type="entry name" value="HIT-like"/>
    <property type="match status" value="1"/>
</dbReference>
<dbReference type="InterPro" id="IPR036265">
    <property type="entry name" value="HIT-like_sf"/>
</dbReference>
<sequence>MDCIFCGLIREGTASWVARGPVACAFTPLNPLAPGHTLVVPTLHYADVFETPPEALAAVTALVQRVAGAARNALDASGVNILSASGPGSEQSVPHLHFHVVPRWADDGLSTWPAGRSAHRVTGDAGARIAEALA</sequence>
<dbReference type="InterPro" id="IPR019808">
    <property type="entry name" value="Histidine_triad_CS"/>
</dbReference>
<name>A0ABZ1QH31_9ACTN</name>
<dbReference type="Gene3D" id="3.30.428.10">
    <property type="entry name" value="HIT-like"/>
    <property type="match status" value="1"/>
</dbReference>
<dbReference type="PANTHER" id="PTHR46648:SF1">
    <property type="entry name" value="ADENOSINE 5'-MONOPHOSPHORAMIDASE HNT1"/>
    <property type="match status" value="1"/>
</dbReference>
<dbReference type="EMBL" id="CP108036">
    <property type="protein sequence ID" value="WUN81949.1"/>
    <property type="molecule type" value="Genomic_DNA"/>
</dbReference>
<proteinExistence type="predicted"/>
<dbReference type="RefSeq" id="WP_328740215.1">
    <property type="nucleotide sequence ID" value="NZ_CP108036.1"/>
</dbReference>
<gene>
    <name evidence="3" type="ORF">OHA91_27665</name>
</gene>
<dbReference type="InterPro" id="IPR011146">
    <property type="entry name" value="HIT-like"/>
</dbReference>
<evidence type="ECO:0000313" key="4">
    <source>
        <dbReference type="Proteomes" id="UP001432312"/>
    </source>
</evidence>
<feature type="domain" description="HIT" evidence="2">
    <location>
        <begin position="4"/>
        <end position="110"/>
    </location>
</feature>
<dbReference type="PROSITE" id="PS00892">
    <property type="entry name" value="HIT_1"/>
    <property type="match status" value="1"/>
</dbReference>
<dbReference type="GeneID" id="95499900"/>
<keyword evidence="4" id="KW-1185">Reference proteome</keyword>
<dbReference type="Proteomes" id="UP001432312">
    <property type="component" value="Chromosome"/>
</dbReference>
<dbReference type="Pfam" id="PF01230">
    <property type="entry name" value="HIT"/>
    <property type="match status" value="1"/>
</dbReference>